<dbReference type="SUPFAM" id="SSF81301">
    <property type="entry name" value="Nucleotidyltransferase"/>
    <property type="match status" value="1"/>
</dbReference>
<dbReference type="Pfam" id="PF18144">
    <property type="entry name" value="SMODS"/>
    <property type="match status" value="1"/>
</dbReference>
<evidence type="ECO:0000256" key="1">
    <source>
        <dbReference type="ARBA" id="ARBA00023118"/>
    </source>
</evidence>
<protein>
    <submittedName>
        <fullName evidence="3">Uncharacterized protein (DUF2249 family)</fullName>
    </submittedName>
</protein>
<organism evidence="3 4">
    <name type="scientific">Sphingomonas jinjuensis</name>
    <dbReference type="NCBI Taxonomy" id="535907"/>
    <lineage>
        <taxon>Bacteria</taxon>
        <taxon>Pseudomonadati</taxon>
        <taxon>Pseudomonadota</taxon>
        <taxon>Alphaproteobacteria</taxon>
        <taxon>Sphingomonadales</taxon>
        <taxon>Sphingomonadaceae</taxon>
        <taxon>Sphingomonas</taxon>
    </lineage>
</organism>
<gene>
    <name evidence="3" type="ORF">GGQ80_002325</name>
</gene>
<feature type="domain" description="Adenylyl/Guanylyl and SMODS C-terminal sensor" evidence="2">
    <location>
        <begin position="271"/>
        <end position="400"/>
    </location>
</feature>
<name>A0A840FCP3_9SPHN</name>
<dbReference type="GO" id="GO:0016779">
    <property type="term" value="F:nucleotidyltransferase activity"/>
    <property type="evidence" value="ECO:0007669"/>
    <property type="project" value="InterPro"/>
</dbReference>
<dbReference type="Proteomes" id="UP000529795">
    <property type="component" value="Unassembled WGS sequence"/>
</dbReference>
<dbReference type="InterPro" id="IPR006116">
    <property type="entry name" value="NT_2-5OAS_ClassI-CCAase"/>
</dbReference>
<evidence type="ECO:0000313" key="3">
    <source>
        <dbReference type="EMBL" id="MBB4154412.1"/>
    </source>
</evidence>
<comment type="caution">
    <text evidence="3">The sequence shown here is derived from an EMBL/GenBank/DDBJ whole genome shotgun (WGS) entry which is preliminary data.</text>
</comment>
<accession>A0A840FCP3</accession>
<dbReference type="EMBL" id="JACIEV010000006">
    <property type="protein sequence ID" value="MBB4154412.1"/>
    <property type="molecule type" value="Genomic_DNA"/>
</dbReference>
<evidence type="ECO:0000259" key="2">
    <source>
        <dbReference type="Pfam" id="PF18134"/>
    </source>
</evidence>
<dbReference type="GO" id="GO:0051607">
    <property type="term" value="P:defense response to virus"/>
    <property type="evidence" value="ECO:0007669"/>
    <property type="project" value="UniProtKB-KW"/>
</dbReference>
<proteinExistence type="predicted"/>
<dbReference type="Pfam" id="PF18134">
    <property type="entry name" value="AGS_C"/>
    <property type="match status" value="1"/>
</dbReference>
<dbReference type="InterPro" id="IPR040511">
    <property type="entry name" value="AGS_C"/>
</dbReference>
<dbReference type="InterPro" id="IPR043519">
    <property type="entry name" value="NT_sf"/>
</dbReference>
<sequence>MNLEFRATESRTANSLQVGSYGRWTGIRGISDLDMLYIMPAGCWSDYKDGGQYKLLRKAADAILARYPNTEVYPDTLVVVVKYANFKIEVQPVFEDESGFWYPYTKNGGSWRLTKPRAELTATRQIDDDKNGNLRRLCKMARAWKNKHGVAMGGLLIDTLVHNFLLSTSDFDKTTHYSCGQMMRDFLEYLADQPKQDRYAALGSGQHVKVHKRFEAKAKKGLELADKALEAGEEAKANNRWRKLFGRAYPLSDTTEVKKAYIAEAGYTAENTEEFIEDRFPVDIRYTLRLECEVSQHGFRTILLRAGRGLGLGRLKVFKSKSLQFWIVDQDIKGIYHVYWKVLNRGPEAIRLDKIRGQIEADSGSKMKKERSDFRGEHIVDCYAVQDGVVVAKDRIHVPIVDQSEQ</sequence>
<reference evidence="3 4" key="1">
    <citation type="submission" date="2020-08" db="EMBL/GenBank/DDBJ databases">
        <title>Genomic Encyclopedia of Type Strains, Phase IV (KMG-IV): sequencing the most valuable type-strain genomes for metagenomic binning, comparative biology and taxonomic classification.</title>
        <authorList>
            <person name="Goeker M."/>
        </authorList>
    </citation>
    <scope>NUCLEOTIDE SEQUENCE [LARGE SCALE GENOMIC DNA]</scope>
    <source>
        <strain evidence="3 4">YC6723</strain>
    </source>
</reference>
<evidence type="ECO:0000313" key="4">
    <source>
        <dbReference type="Proteomes" id="UP000529795"/>
    </source>
</evidence>
<dbReference type="CDD" id="cd05400">
    <property type="entry name" value="NT_2-5OAS_ClassI-CCAase"/>
    <property type="match status" value="1"/>
</dbReference>
<keyword evidence="4" id="KW-1185">Reference proteome</keyword>
<keyword evidence="1" id="KW-0051">Antiviral defense</keyword>
<dbReference type="AlphaFoldDB" id="A0A840FCP3"/>